<evidence type="ECO:0000313" key="1">
    <source>
        <dbReference type="EMBL" id="AHG81077.1"/>
    </source>
</evidence>
<dbReference type="AlphaFoldDB" id="A0A4V7I7T0"/>
<dbReference type="KEGG" id="btre:F542_3590"/>
<dbReference type="Proteomes" id="UP000019091">
    <property type="component" value="Chromosome"/>
</dbReference>
<organism evidence="1 2">
    <name type="scientific">Bibersteinia trehalosi USDA-ARS-USMARC-188</name>
    <dbReference type="NCBI Taxonomy" id="1263829"/>
    <lineage>
        <taxon>Bacteria</taxon>
        <taxon>Pseudomonadati</taxon>
        <taxon>Pseudomonadota</taxon>
        <taxon>Gammaproteobacteria</taxon>
        <taxon>Pasteurellales</taxon>
        <taxon>Pasteurellaceae</taxon>
        <taxon>Bibersteinia</taxon>
    </lineage>
</organism>
<protein>
    <submittedName>
        <fullName evidence="1">Uncharacterized protein</fullName>
    </submittedName>
</protein>
<evidence type="ECO:0000313" key="2">
    <source>
        <dbReference type="Proteomes" id="UP000019091"/>
    </source>
</evidence>
<name>A0A4V7I7T0_BIBTR</name>
<reference evidence="1 2" key="1">
    <citation type="journal article" date="2014" name="Genome Announc.">
        <title>Complete Closed Genome Sequences of Three Bibersteinia trehalosi Nasopharyngeal Isolates from Cattle with Shipping Fever.</title>
        <authorList>
            <person name="Harhay G.P."/>
            <person name="McVey D.S."/>
            <person name="Koren S."/>
            <person name="Phillippy A.M."/>
            <person name="Bono J."/>
            <person name="Harhay D.M."/>
            <person name="Clawson M.L."/>
            <person name="Heaton M.P."/>
            <person name="Chitko-McKown C.G."/>
            <person name="Korlach J."/>
            <person name="Smith T.P."/>
        </authorList>
    </citation>
    <scope>NUCLEOTIDE SEQUENCE [LARGE SCALE GENOMIC DNA]</scope>
    <source>
        <strain evidence="1 2">USDA-ARS-USMARC-188</strain>
    </source>
</reference>
<gene>
    <name evidence="1" type="ORF">F542_3590</name>
</gene>
<sequence length="38" mass="4265">MKMLAKVPLIAIFLNSNLFKYALKARASKQIEKANQAT</sequence>
<dbReference type="EMBL" id="CP006954">
    <property type="protein sequence ID" value="AHG81077.1"/>
    <property type="molecule type" value="Genomic_DNA"/>
</dbReference>
<accession>A0A4V7I7T0</accession>
<proteinExistence type="predicted"/>